<evidence type="ECO:0008006" key="4">
    <source>
        <dbReference type="Google" id="ProtNLM"/>
    </source>
</evidence>
<feature type="transmembrane region" description="Helical" evidence="1">
    <location>
        <begin position="6"/>
        <end position="24"/>
    </location>
</feature>
<keyword evidence="1" id="KW-1133">Transmembrane helix</keyword>
<dbReference type="EMBL" id="BMEL01000005">
    <property type="protein sequence ID" value="GGF33255.1"/>
    <property type="molecule type" value="Genomic_DNA"/>
</dbReference>
<dbReference type="SUPFAM" id="SSF103473">
    <property type="entry name" value="MFS general substrate transporter"/>
    <property type="match status" value="1"/>
</dbReference>
<dbReference type="InterPro" id="IPR036259">
    <property type="entry name" value="MFS_trans_sf"/>
</dbReference>
<evidence type="ECO:0000313" key="3">
    <source>
        <dbReference type="Proteomes" id="UP000660110"/>
    </source>
</evidence>
<keyword evidence="3" id="KW-1185">Reference proteome</keyword>
<feature type="transmembrane region" description="Helical" evidence="1">
    <location>
        <begin position="45"/>
        <end position="68"/>
    </location>
</feature>
<accession>A0A917BAT3</accession>
<evidence type="ECO:0000313" key="2">
    <source>
        <dbReference type="EMBL" id="GGF33255.1"/>
    </source>
</evidence>
<comment type="caution">
    <text evidence="2">The sequence shown here is derived from an EMBL/GenBank/DDBJ whole genome shotgun (WGS) entry which is preliminary data.</text>
</comment>
<organism evidence="2 3">
    <name type="scientific">Halobacillus andaensis</name>
    <dbReference type="NCBI Taxonomy" id="1176239"/>
    <lineage>
        <taxon>Bacteria</taxon>
        <taxon>Bacillati</taxon>
        <taxon>Bacillota</taxon>
        <taxon>Bacilli</taxon>
        <taxon>Bacillales</taxon>
        <taxon>Bacillaceae</taxon>
        <taxon>Halobacillus</taxon>
    </lineage>
</organism>
<feature type="transmembrane region" description="Helical" evidence="1">
    <location>
        <begin position="74"/>
        <end position="94"/>
    </location>
</feature>
<proteinExistence type="predicted"/>
<keyword evidence="1" id="KW-0472">Membrane</keyword>
<dbReference type="AlphaFoldDB" id="A0A917BAT3"/>
<reference evidence="2" key="1">
    <citation type="journal article" date="2014" name="Int. J. Syst. Evol. Microbiol.">
        <title>Complete genome sequence of Corynebacterium casei LMG S-19264T (=DSM 44701T), isolated from a smear-ripened cheese.</title>
        <authorList>
            <consortium name="US DOE Joint Genome Institute (JGI-PGF)"/>
            <person name="Walter F."/>
            <person name="Albersmeier A."/>
            <person name="Kalinowski J."/>
            <person name="Ruckert C."/>
        </authorList>
    </citation>
    <scope>NUCLEOTIDE SEQUENCE</scope>
    <source>
        <strain evidence="2">CGMCC 1.12153</strain>
    </source>
</reference>
<dbReference type="Gene3D" id="1.20.1250.20">
    <property type="entry name" value="MFS general substrate transporter like domains"/>
    <property type="match status" value="1"/>
</dbReference>
<reference evidence="2" key="2">
    <citation type="submission" date="2020-09" db="EMBL/GenBank/DDBJ databases">
        <authorList>
            <person name="Sun Q."/>
            <person name="Zhou Y."/>
        </authorList>
    </citation>
    <scope>NUCLEOTIDE SEQUENCE</scope>
    <source>
        <strain evidence="2">CGMCC 1.12153</strain>
    </source>
</reference>
<protein>
    <recommendedName>
        <fullName evidence="4">Major facilitator superfamily (MFS) profile domain-containing protein</fullName>
    </recommendedName>
</protein>
<sequence length="106" mass="11944">MLYFTNTWWMAISFGVVWGAVNGFERIVMNIVWPNYFGREYLGSIKGLAQTVMVTGSALGPLPFGIFYDWLGGYQEIILLSLLFPITAGILALLSPKPRYEDYHGT</sequence>
<evidence type="ECO:0000256" key="1">
    <source>
        <dbReference type="SAM" id="Phobius"/>
    </source>
</evidence>
<dbReference type="Proteomes" id="UP000660110">
    <property type="component" value="Unassembled WGS sequence"/>
</dbReference>
<gene>
    <name evidence="2" type="ORF">GCM10010954_35500</name>
</gene>
<keyword evidence="1" id="KW-0812">Transmembrane</keyword>
<name>A0A917BAT3_HALAA</name>